<dbReference type="EMBL" id="JALJOT010000015">
    <property type="protein sequence ID" value="KAK9902788.1"/>
    <property type="molecule type" value="Genomic_DNA"/>
</dbReference>
<feature type="region of interest" description="Disordered" evidence="2">
    <location>
        <begin position="146"/>
        <end position="181"/>
    </location>
</feature>
<name>A0ABR2YD49_9CHLO</name>
<dbReference type="Pfam" id="PF03937">
    <property type="entry name" value="Sdh5"/>
    <property type="match status" value="1"/>
</dbReference>
<dbReference type="SUPFAM" id="SSF109910">
    <property type="entry name" value="YgfY-like"/>
    <property type="match status" value="1"/>
</dbReference>
<evidence type="ECO:0008006" key="5">
    <source>
        <dbReference type="Google" id="ProtNLM"/>
    </source>
</evidence>
<keyword evidence="1" id="KW-0143">Chaperone</keyword>
<sequence length="181" mass="20394">MKYASFDHGSVAMSERRKNSKASRFGRSVTWGNISAMLRLSSPLTTTSAPANTPDVQRKAAVNRLLYRSKQRGFLEMDLLVGLWAERNLPTMDKGQLAAMETVLDQENPDLFKWLTGQEEAPEAMKANPAFMDMKRNVEERLAAHRDNAAMSRPGKDWVRGWDDWNKAPGPNAMAAPERKE</sequence>
<dbReference type="Gene3D" id="1.10.150.250">
    <property type="entry name" value="Flavinator of succinate dehydrogenase"/>
    <property type="match status" value="1"/>
</dbReference>
<comment type="caution">
    <text evidence="3">The sequence shown here is derived from an EMBL/GenBank/DDBJ whole genome shotgun (WGS) entry which is preliminary data.</text>
</comment>
<proteinExistence type="predicted"/>
<reference evidence="3 4" key="1">
    <citation type="journal article" date="2024" name="Nat. Commun.">
        <title>Phylogenomics reveals the evolutionary origins of lichenization in chlorophyte algae.</title>
        <authorList>
            <person name="Puginier C."/>
            <person name="Libourel C."/>
            <person name="Otte J."/>
            <person name="Skaloud P."/>
            <person name="Haon M."/>
            <person name="Grisel S."/>
            <person name="Petersen M."/>
            <person name="Berrin J.G."/>
            <person name="Delaux P.M."/>
            <person name="Dal Grande F."/>
            <person name="Keller J."/>
        </authorList>
    </citation>
    <scope>NUCLEOTIDE SEQUENCE [LARGE SCALE GENOMIC DNA]</scope>
    <source>
        <strain evidence="3 4">SAG 216-7</strain>
    </source>
</reference>
<evidence type="ECO:0000313" key="4">
    <source>
        <dbReference type="Proteomes" id="UP001491310"/>
    </source>
</evidence>
<keyword evidence="4" id="KW-1185">Reference proteome</keyword>
<dbReference type="InterPro" id="IPR005631">
    <property type="entry name" value="SDH"/>
</dbReference>
<evidence type="ECO:0000313" key="3">
    <source>
        <dbReference type="EMBL" id="KAK9902788.1"/>
    </source>
</evidence>
<evidence type="ECO:0000256" key="1">
    <source>
        <dbReference type="ARBA" id="ARBA00023186"/>
    </source>
</evidence>
<dbReference type="PANTHER" id="PTHR12469:SF2">
    <property type="entry name" value="SUCCINATE DEHYDROGENASE ASSEMBLY FACTOR 2, MITOCHONDRIAL"/>
    <property type="match status" value="1"/>
</dbReference>
<protein>
    <recommendedName>
        <fullName evidence="5">Succinate dehydrogenase assembly factor 2, mitochondrial</fullName>
    </recommendedName>
</protein>
<feature type="compositionally biased region" description="Basic and acidic residues" evidence="2">
    <location>
        <begin position="146"/>
        <end position="166"/>
    </location>
</feature>
<dbReference type="PANTHER" id="PTHR12469">
    <property type="entry name" value="PROTEIN EMI5 HOMOLOG, MITOCHONDRIAL"/>
    <property type="match status" value="1"/>
</dbReference>
<evidence type="ECO:0000256" key="2">
    <source>
        <dbReference type="SAM" id="MobiDB-lite"/>
    </source>
</evidence>
<dbReference type="InterPro" id="IPR036714">
    <property type="entry name" value="SDH_sf"/>
</dbReference>
<accession>A0ABR2YD49</accession>
<organism evidence="3 4">
    <name type="scientific">Coccomyxa subellipsoidea</name>
    <dbReference type="NCBI Taxonomy" id="248742"/>
    <lineage>
        <taxon>Eukaryota</taxon>
        <taxon>Viridiplantae</taxon>
        <taxon>Chlorophyta</taxon>
        <taxon>core chlorophytes</taxon>
        <taxon>Trebouxiophyceae</taxon>
        <taxon>Trebouxiophyceae incertae sedis</taxon>
        <taxon>Coccomyxaceae</taxon>
        <taxon>Coccomyxa</taxon>
    </lineage>
</organism>
<dbReference type="Proteomes" id="UP001491310">
    <property type="component" value="Unassembled WGS sequence"/>
</dbReference>
<gene>
    <name evidence="3" type="ORF">WJX75_006021</name>
</gene>